<dbReference type="PROSITE" id="PS51471">
    <property type="entry name" value="FE2OG_OXY"/>
    <property type="match status" value="1"/>
</dbReference>
<comment type="similarity">
    <text evidence="1 5">Belongs to the iron/ascorbate-dependent oxidoreductase family.</text>
</comment>
<gene>
    <name evidence="7" type="ORF">RND81_12G126900</name>
</gene>
<dbReference type="EMBL" id="JBDFQZ010000012">
    <property type="protein sequence ID" value="KAK9672819.1"/>
    <property type="molecule type" value="Genomic_DNA"/>
</dbReference>
<proteinExistence type="inferred from homology"/>
<evidence type="ECO:0000256" key="1">
    <source>
        <dbReference type="ARBA" id="ARBA00008056"/>
    </source>
</evidence>
<keyword evidence="4 5" id="KW-0408">Iron</keyword>
<keyword evidence="3 5" id="KW-0560">Oxidoreductase</keyword>
<dbReference type="FunFam" id="2.60.120.330:FF:000005">
    <property type="entry name" value="1-aminocyclopropane-1-carboxylate oxidase homolog 1"/>
    <property type="match status" value="1"/>
</dbReference>
<dbReference type="AlphaFoldDB" id="A0AAW1H9U0"/>
<dbReference type="PANTHER" id="PTHR10209">
    <property type="entry name" value="OXIDOREDUCTASE, 2OG-FE II OXYGENASE FAMILY PROTEIN"/>
    <property type="match status" value="1"/>
</dbReference>
<evidence type="ECO:0000313" key="8">
    <source>
        <dbReference type="Proteomes" id="UP001443914"/>
    </source>
</evidence>
<reference evidence="7" key="1">
    <citation type="submission" date="2024-03" db="EMBL/GenBank/DDBJ databases">
        <title>WGS assembly of Saponaria officinalis var. Norfolk2.</title>
        <authorList>
            <person name="Jenkins J."/>
            <person name="Shu S."/>
            <person name="Grimwood J."/>
            <person name="Barry K."/>
            <person name="Goodstein D."/>
            <person name="Schmutz J."/>
            <person name="Leebens-Mack J."/>
            <person name="Osbourn A."/>
        </authorList>
    </citation>
    <scope>NUCLEOTIDE SEQUENCE [LARGE SCALE GENOMIC DNA]</scope>
    <source>
        <strain evidence="7">JIC</strain>
    </source>
</reference>
<dbReference type="InterPro" id="IPR005123">
    <property type="entry name" value="Oxoglu/Fe-dep_dioxygenase_dom"/>
</dbReference>
<dbReference type="PANTHER" id="PTHR10209:SF429">
    <property type="entry name" value="1-AMINOCYCLOPROPANE-1-CARBOXYLATE OXIDASE HOMOLOG 1-LIKE"/>
    <property type="match status" value="1"/>
</dbReference>
<protein>
    <recommendedName>
        <fullName evidence="6">Fe2OG dioxygenase domain-containing protein</fullName>
    </recommendedName>
</protein>
<comment type="caution">
    <text evidence="7">The sequence shown here is derived from an EMBL/GenBank/DDBJ whole genome shotgun (WGS) entry which is preliminary data.</text>
</comment>
<evidence type="ECO:0000256" key="4">
    <source>
        <dbReference type="ARBA" id="ARBA00023004"/>
    </source>
</evidence>
<keyword evidence="2 5" id="KW-0479">Metal-binding</keyword>
<dbReference type="Pfam" id="PF14226">
    <property type="entry name" value="DIOX_N"/>
    <property type="match status" value="1"/>
</dbReference>
<feature type="domain" description="Fe2OG dioxygenase" evidence="6">
    <location>
        <begin position="216"/>
        <end position="315"/>
    </location>
</feature>
<dbReference type="InterPro" id="IPR026992">
    <property type="entry name" value="DIOX_N"/>
</dbReference>
<dbReference type="SUPFAM" id="SSF51197">
    <property type="entry name" value="Clavaminate synthase-like"/>
    <property type="match status" value="1"/>
</dbReference>
<dbReference type="Gene3D" id="2.60.120.330">
    <property type="entry name" value="B-lactam Antibiotic, Isopenicillin N Synthase, Chain"/>
    <property type="match status" value="1"/>
</dbReference>
<evidence type="ECO:0000256" key="5">
    <source>
        <dbReference type="RuleBase" id="RU003682"/>
    </source>
</evidence>
<evidence type="ECO:0000313" key="7">
    <source>
        <dbReference type="EMBL" id="KAK9672819.1"/>
    </source>
</evidence>
<dbReference type="Pfam" id="PF03171">
    <property type="entry name" value="2OG-FeII_Oxy"/>
    <property type="match status" value="1"/>
</dbReference>
<evidence type="ECO:0000256" key="2">
    <source>
        <dbReference type="ARBA" id="ARBA00022723"/>
    </source>
</evidence>
<dbReference type="InterPro" id="IPR044861">
    <property type="entry name" value="IPNS-like_FE2OG_OXY"/>
</dbReference>
<dbReference type="Proteomes" id="UP001443914">
    <property type="component" value="Unassembled WGS sequence"/>
</dbReference>
<sequence length="365" mass="41642">MSTKIIKELVEINNNYEYDREEEIKALKKTKAGTKGLIDAGIKNVPKIFIQQNEQLPENIDSELQIPVIDMAKNDTSTIVDEIKTAIEKWGFFLVVNHGIPMNVLEKIMAGFRKFHEQDSSVKAEYLAETSDERQVRFRTSFDDLNRRAIGNWRDTLVISNSSDGRLDPELLPSVFRDAFLEYADHILKLGKVILDLMSQALGLKPDELRNLDSDKGWSCVCHYYPACPQPELVLGADQHFDAAFLTILLQDLIGGLQVLYENQWVDVHPVPGSLVVNIGDILQMILNDRIKSVCHRVKANGSNPRISSAFFFTGVTTPPRIYGPIKELTSKDNPPLYREFTIDEYSTNYFTRPFNEPSYQYFMI</sequence>
<evidence type="ECO:0000259" key="6">
    <source>
        <dbReference type="PROSITE" id="PS51471"/>
    </source>
</evidence>
<keyword evidence="8" id="KW-1185">Reference proteome</keyword>
<dbReference type="InterPro" id="IPR027443">
    <property type="entry name" value="IPNS-like_sf"/>
</dbReference>
<accession>A0AAW1H9U0</accession>
<dbReference type="GO" id="GO:0046872">
    <property type="term" value="F:metal ion binding"/>
    <property type="evidence" value="ECO:0007669"/>
    <property type="project" value="UniProtKB-KW"/>
</dbReference>
<dbReference type="GO" id="GO:0051213">
    <property type="term" value="F:dioxygenase activity"/>
    <property type="evidence" value="ECO:0007669"/>
    <property type="project" value="UniProtKB-ARBA"/>
</dbReference>
<evidence type="ECO:0000256" key="3">
    <source>
        <dbReference type="ARBA" id="ARBA00023002"/>
    </source>
</evidence>
<name>A0AAW1H9U0_SAPOF</name>
<organism evidence="7 8">
    <name type="scientific">Saponaria officinalis</name>
    <name type="common">Common soapwort</name>
    <name type="synonym">Lychnis saponaria</name>
    <dbReference type="NCBI Taxonomy" id="3572"/>
    <lineage>
        <taxon>Eukaryota</taxon>
        <taxon>Viridiplantae</taxon>
        <taxon>Streptophyta</taxon>
        <taxon>Embryophyta</taxon>
        <taxon>Tracheophyta</taxon>
        <taxon>Spermatophyta</taxon>
        <taxon>Magnoliopsida</taxon>
        <taxon>eudicotyledons</taxon>
        <taxon>Gunneridae</taxon>
        <taxon>Pentapetalae</taxon>
        <taxon>Caryophyllales</taxon>
        <taxon>Caryophyllaceae</taxon>
        <taxon>Caryophylleae</taxon>
        <taxon>Saponaria</taxon>
    </lineage>
</organism>